<keyword evidence="2" id="KW-1185">Reference proteome</keyword>
<organism evidence="1 2">
    <name type="scientific">Sporisorium graminicola</name>
    <dbReference type="NCBI Taxonomy" id="280036"/>
    <lineage>
        <taxon>Eukaryota</taxon>
        <taxon>Fungi</taxon>
        <taxon>Dikarya</taxon>
        <taxon>Basidiomycota</taxon>
        <taxon>Ustilaginomycotina</taxon>
        <taxon>Ustilaginomycetes</taxon>
        <taxon>Ustilaginales</taxon>
        <taxon>Ustilaginaceae</taxon>
        <taxon>Sporisorium</taxon>
    </lineage>
</organism>
<accession>A0A4U7KTJ0</accession>
<gene>
    <name evidence="1" type="ORF">EX895_004044</name>
</gene>
<evidence type="ECO:0000313" key="1">
    <source>
        <dbReference type="EMBL" id="TKY87367.1"/>
    </source>
</evidence>
<dbReference type="RefSeq" id="XP_029739352.1">
    <property type="nucleotide sequence ID" value="XM_029884642.1"/>
</dbReference>
<proteinExistence type="predicted"/>
<comment type="caution">
    <text evidence="1">The sequence shown here is derived from an EMBL/GenBank/DDBJ whole genome shotgun (WGS) entry which is preliminary data.</text>
</comment>
<dbReference type="GeneID" id="40726939"/>
<dbReference type="EMBL" id="SRRM01000014">
    <property type="protein sequence ID" value="TKY87367.1"/>
    <property type="molecule type" value="Genomic_DNA"/>
</dbReference>
<sequence>MTTPLRTTETYFSNTLHKAELEDPTEAVKTLNKMAANNLKHNIHPCTVAITEEDATQDDAYDVEILAILFLEAVDLDTGFIDTFLVEKLRDDIKTKQSGFRMQGYGSVYWVME</sequence>
<evidence type="ECO:0000313" key="2">
    <source>
        <dbReference type="Proteomes" id="UP000306050"/>
    </source>
</evidence>
<dbReference type="AlphaFoldDB" id="A0A4U7KTJ0"/>
<protein>
    <submittedName>
        <fullName evidence="1">Uncharacterized protein</fullName>
    </submittedName>
</protein>
<name>A0A4U7KTJ0_9BASI</name>
<dbReference type="OrthoDB" id="10317391at2759"/>
<dbReference type="KEGG" id="sgra:EX895_004044"/>
<reference evidence="1 2" key="1">
    <citation type="submission" date="2019-05" db="EMBL/GenBank/DDBJ databases">
        <title>Sporisorium graminicola CBS 10092 draft sequencing and annotation.</title>
        <authorList>
            <person name="Solano-Gonzalez S."/>
            <person name="Caddick M.X."/>
            <person name="Darby A."/>
        </authorList>
    </citation>
    <scope>NUCLEOTIDE SEQUENCE [LARGE SCALE GENOMIC DNA]</scope>
    <source>
        <strain evidence="1 2">CBS 10092</strain>
    </source>
</reference>
<dbReference type="Proteomes" id="UP000306050">
    <property type="component" value="Chromosome SGRAM_22"/>
</dbReference>